<evidence type="ECO:0000256" key="5">
    <source>
        <dbReference type="SAM" id="Phobius"/>
    </source>
</evidence>
<evidence type="ECO:0000256" key="3">
    <source>
        <dbReference type="ARBA" id="ARBA00022989"/>
    </source>
</evidence>
<dbReference type="Proteomes" id="UP001597568">
    <property type="component" value="Unassembled WGS sequence"/>
</dbReference>
<dbReference type="EMBL" id="JBHUOR010000018">
    <property type="protein sequence ID" value="MFD2867458.1"/>
    <property type="molecule type" value="Genomic_DNA"/>
</dbReference>
<feature type="transmembrane region" description="Helical" evidence="5">
    <location>
        <begin position="12"/>
        <end position="35"/>
    </location>
</feature>
<keyword evidence="4 5" id="KW-0472">Membrane</keyword>
<sequence>MTADKLKEYIALFGGLLSAILLFLQALGIELFWFTDASIETFINAALAAVPFVLVVYGVWKNTYIVSKKAKEQEAKLREEGLK</sequence>
<proteinExistence type="predicted"/>
<name>A0ABW5XWS7_9BACL</name>
<evidence type="ECO:0000313" key="6">
    <source>
        <dbReference type="EMBL" id="MFD2867458.1"/>
    </source>
</evidence>
<organism evidence="6 7">
    <name type="scientific">Kurthia populi</name>
    <dbReference type="NCBI Taxonomy" id="1562132"/>
    <lineage>
        <taxon>Bacteria</taxon>
        <taxon>Bacillati</taxon>
        <taxon>Bacillota</taxon>
        <taxon>Bacilli</taxon>
        <taxon>Bacillales</taxon>
        <taxon>Caryophanaceae</taxon>
        <taxon>Kurthia</taxon>
    </lineage>
</organism>
<reference evidence="7" key="1">
    <citation type="journal article" date="2019" name="Int. J. Syst. Evol. Microbiol.">
        <title>The Global Catalogue of Microorganisms (GCM) 10K type strain sequencing project: providing services to taxonomists for standard genome sequencing and annotation.</title>
        <authorList>
            <consortium name="The Broad Institute Genomics Platform"/>
            <consortium name="The Broad Institute Genome Sequencing Center for Infectious Disease"/>
            <person name="Wu L."/>
            <person name="Ma J."/>
        </authorList>
    </citation>
    <scope>NUCLEOTIDE SEQUENCE [LARGE SCALE GENOMIC DNA]</scope>
    <source>
        <strain evidence="7">KCTC 33522</strain>
    </source>
</reference>
<evidence type="ECO:0000256" key="1">
    <source>
        <dbReference type="ARBA" id="ARBA00004370"/>
    </source>
</evidence>
<comment type="subcellular location">
    <subcellularLocation>
        <location evidence="1">Membrane</location>
    </subcellularLocation>
</comment>
<comment type="caution">
    <text evidence="6">The sequence shown here is derived from an EMBL/GenBank/DDBJ whole genome shotgun (WGS) entry which is preliminary data.</text>
</comment>
<keyword evidence="3 5" id="KW-1133">Transmembrane helix</keyword>
<evidence type="ECO:0000313" key="7">
    <source>
        <dbReference type="Proteomes" id="UP001597568"/>
    </source>
</evidence>
<dbReference type="InterPro" id="IPR006479">
    <property type="entry name" value="Holin"/>
</dbReference>
<accession>A0ABW5XWS7</accession>
<feature type="transmembrane region" description="Helical" evidence="5">
    <location>
        <begin position="41"/>
        <end position="60"/>
    </location>
</feature>
<keyword evidence="2 5" id="KW-0812">Transmembrane</keyword>
<protein>
    <submittedName>
        <fullName evidence="6">Phage holin</fullName>
    </submittedName>
</protein>
<keyword evidence="7" id="KW-1185">Reference proteome</keyword>
<evidence type="ECO:0000256" key="4">
    <source>
        <dbReference type="ARBA" id="ARBA00023136"/>
    </source>
</evidence>
<evidence type="ECO:0000256" key="2">
    <source>
        <dbReference type="ARBA" id="ARBA00022692"/>
    </source>
</evidence>
<dbReference type="RefSeq" id="WP_380146748.1">
    <property type="nucleotide sequence ID" value="NZ_JBHUOR010000018.1"/>
</dbReference>
<gene>
    <name evidence="6" type="ORF">ACFSY7_02940</name>
</gene>
<dbReference type="Pfam" id="PF04688">
    <property type="entry name" value="Holin_SPP1"/>
    <property type="match status" value="1"/>
</dbReference>